<evidence type="ECO:0000313" key="2">
    <source>
        <dbReference type="Proteomes" id="UP000316921"/>
    </source>
</evidence>
<dbReference type="AlphaFoldDB" id="A0A518BLU3"/>
<reference evidence="1 2" key="1">
    <citation type="submission" date="2019-02" db="EMBL/GenBank/DDBJ databases">
        <title>Deep-cultivation of Planctomycetes and their phenomic and genomic characterization uncovers novel biology.</title>
        <authorList>
            <person name="Wiegand S."/>
            <person name="Jogler M."/>
            <person name="Boedeker C."/>
            <person name="Pinto D."/>
            <person name="Vollmers J."/>
            <person name="Rivas-Marin E."/>
            <person name="Kohn T."/>
            <person name="Peeters S.H."/>
            <person name="Heuer A."/>
            <person name="Rast P."/>
            <person name="Oberbeckmann S."/>
            <person name="Bunk B."/>
            <person name="Jeske O."/>
            <person name="Meyerdierks A."/>
            <person name="Storesund J.E."/>
            <person name="Kallscheuer N."/>
            <person name="Luecker S."/>
            <person name="Lage O.M."/>
            <person name="Pohl T."/>
            <person name="Merkel B.J."/>
            <person name="Hornburger P."/>
            <person name="Mueller R.-W."/>
            <person name="Bruemmer F."/>
            <person name="Labrenz M."/>
            <person name="Spormann A.M."/>
            <person name="Op den Camp H."/>
            <person name="Overmann J."/>
            <person name="Amann R."/>
            <person name="Jetten M.S.M."/>
            <person name="Mascher T."/>
            <person name="Medema M.H."/>
            <person name="Devos D.P."/>
            <person name="Kaster A.-K."/>
            <person name="Ovreas L."/>
            <person name="Rohde M."/>
            <person name="Galperin M.Y."/>
            <person name="Jogler C."/>
        </authorList>
    </citation>
    <scope>NUCLEOTIDE SEQUENCE [LARGE SCALE GENOMIC DNA]</scope>
    <source>
        <strain evidence="1 2">Pla133</strain>
    </source>
</reference>
<protein>
    <submittedName>
        <fullName evidence="1">Uncharacterized protein</fullName>
    </submittedName>
</protein>
<evidence type="ECO:0000313" key="1">
    <source>
        <dbReference type="EMBL" id="QDU67948.1"/>
    </source>
</evidence>
<keyword evidence="2" id="KW-1185">Reference proteome</keyword>
<name>A0A518BLU3_9BACT</name>
<sequence length="56" mass="6007">MGTALRAARYLPVTRAGPPKAAAPTARSSIQFQPNCTRIALVRLMPLSGEIEAAWK</sequence>
<dbReference type="Proteomes" id="UP000316921">
    <property type="component" value="Chromosome"/>
</dbReference>
<gene>
    <name evidence="1" type="ORF">Pla133_30390</name>
</gene>
<proteinExistence type="predicted"/>
<dbReference type="KEGG" id="pbap:Pla133_30390"/>
<dbReference type="EMBL" id="CP036287">
    <property type="protein sequence ID" value="QDU67948.1"/>
    <property type="molecule type" value="Genomic_DNA"/>
</dbReference>
<accession>A0A518BLU3</accession>
<organism evidence="1 2">
    <name type="scientific">Engelhardtia mirabilis</name>
    <dbReference type="NCBI Taxonomy" id="2528011"/>
    <lineage>
        <taxon>Bacteria</taxon>
        <taxon>Pseudomonadati</taxon>
        <taxon>Planctomycetota</taxon>
        <taxon>Planctomycetia</taxon>
        <taxon>Planctomycetia incertae sedis</taxon>
        <taxon>Engelhardtia</taxon>
    </lineage>
</organism>